<feature type="domain" description="RRM" evidence="3">
    <location>
        <begin position="266"/>
        <end position="381"/>
    </location>
</feature>
<dbReference type="RefSeq" id="XP_020064382.1">
    <property type="nucleotide sequence ID" value="XM_020210025.1"/>
</dbReference>
<dbReference type="Proteomes" id="UP000094285">
    <property type="component" value="Unassembled WGS sequence"/>
</dbReference>
<dbReference type="PROSITE" id="PS50102">
    <property type="entry name" value="RRM"/>
    <property type="match status" value="1"/>
</dbReference>
<dbReference type="InterPro" id="IPR012677">
    <property type="entry name" value="Nucleotide-bd_a/b_plait_sf"/>
</dbReference>
<evidence type="ECO:0000313" key="5">
    <source>
        <dbReference type="Proteomes" id="UP000094285"/>
    </source>
</evidence>
<sequence>MTYQQPDSGSIPEYNKNANPFFQEPPPFFKYTYTLELTCLPSTVKQGDLEELVDSIIEANYTYNTNVSYSVVLFTLLRGIKSHQNGENSSVTGDHSATISATLHLSNWELCTTLLESLNGFEWRDSIVDAKLSNTTPMPPSSFINRSAYYNPYFPVMPGSFNNGVNEDMSSGNFSPSTSLPPSPRYLSRRSSSNRSFDSRKNSRSRSVPKQPVPPFIVNMVSNRDTSYSPPIPEQQDLLSENIEDEDNLIYVKNEDTDELIKVNAYRLFIGNVPYSSTWAHLKHFLITRSKEIDPDTELSILRVEIPMQSGTLMGSYNRGSGQVDDMVIDHSYLQYQVPYSKSRGFAIVTTGNKETSELLIKNFDNEDFEGRSLTVRYDRFPDYNNYVLQQLHPSNPRSNSSLGHLAFERNMLQQKFYNGVAGNPNVPGSYMVYPYYYNAPQQIPNIHPSMSFPSPGKIGKAIPQSSTPVSANLYSQYQQPVKPTQETFRKSKQDKEPQIKFSSKTLADIDSNESHPAIPVDVDPKAKLSEDLEAERARDLVNSFEGINISGGDDH</sequence>
<dbReference type="AlphaFoldDB" id="A0A1E4SIF3"/>
<feature type="region of interest" description="Disordered" evidence="2">
    <location>
        <begin position="168"/>
        <end position="216"/>
    </location>
</feature>
<protein>
    <recommendedName>
        <fullName evidence="3">RRM domain-containing protein</fullName>
    </recommendedName>
</protein>
<evidence type="ECO:0000256" key="2">
    <source>
        <dbReference type="SAM" id="MobiDB-lite"/>
    </source>
</evidence>
<keyword evidence="5" id="KW-1185">Reference proteome</keyword>
<dbReference type="OrthoDB" id="1099063at2759"/>
<name>A0A1E4SIF3_9ASCO</name>
<dbReference type="InterPro" id="IPR035979">
    <property type="entry name" value="RBD_domain_sf"/>
</dbReference>
<organism evidence="4 5">
    <name type="scientific">Suhomyces tanzawaensis NRRL Y-17324</name>
    <dbReference type="NCBI Taxonomy" id="984487"/>
    <lineage>
        <taxon>Eukaryota</taxon>
        <taxon>Fungi</taxon>
        <taxon>Dikarya</taxon>
        <taxon>Ascomycota</taxon>
        <taxon>Saccharomycotina</taxon>
        <taxon>Pichiomycetes</taxon>
        <taxon>Debaryomycetaceae</taxon>
        <taxon>Suhomyces</taxon>
    </lineage>
</organism>
<proteinExistence type="predicted"/>
<dbReference type="GeneID" id="30984161"/>
<reference evidence="5" key="1">
    <citation type="submission" date="2016-05" db="EMBL/GenBank/DDBJ databases">
        <title>Comparative genomics of biotechnologically important yeasts.</title>
        <authorList>
            <consortium name="DOE Joint Genome Institute"/>
            <person name="Riley R."/>
            <person name="Haridas S."/>
            <person name="Wolfe K.H."/>
            <person name="Lopes M.R."/>
            <person name="Hittinger C.T."/>
            <person name="Goker M."/>
            <person name="Salamov A."/>
            <person name="Wisecaver J."/>
            <person name="Long T.M."/>
            <person name="Aerts A.L."/>
            <person name="Barry K."/>
            <person name="Choi C."/>
            <person name="Clum A."/>
            <person name="Coughlan A.Y."/>
            <person name="Deshpande S."/>
            <person name="Douglass A.P."/>
            <person name="Hanson S.J."/>
            <person name="Klenk H.-P."/>
            <person name="Labutti K."/>
            <person name="Lapidus A."/>
            <person name="Lindquist E."/>
            <person name="Lipzen A."/>
            <person name="Meier-Kolthoff J.P."/>
            <person name="Ohm R.A."/>
            <person name="Otillar R.P."/>
            <person name="Pangilinan J."/>
            <person name="Peng Y."/>
            <person name="Rokas A."/>
            <person name="Rosa C.A."/>
            <person name="Scheuner C."/>
            <person name="Sibirny A.A."/>
            <person name="Slot J.C."/>
            <person name="Stielow J.B."/>
            <person name="Sun H."/>
            <person name="Kurtzman C.P."/>
            <person name="Blackwell M."/>
            <person name="Grigoriev I.V."/>
            <person name="Jeffries T.W."/>
        </authorList>
    </citation>
    <scope>NUCLEOTIDE SEQUENCE [LARGE SCALE GENOMIC DNA]</scope>
    <source>
        <strain evidence="5">NRRL Y-17324</strain>
    </source>
</reference>
<dbReference type="SUPFAM" id="SSF54928">
    <property type="entry name" value="RNA-binding domain, RBD"/>
    <property type="match status" value="1"/>
</dbReference>
<accession>A0A1E4SIF3</accession>
<keyword evidence="1" id="KW-0694">RNA-binding</keyword>
<dbReference type="STRING" id="984487.A0A1E4SIF3"/>
<dbReference type="InterPro" id="IPR000504">
    <property type="entry name" value="RRM_dom"/>
</dbReference>
<evidence type="ECO:0000313" key="4">
    <source>
        <dbReference type="EMBL" id="ODV79260.1"/>
    </source>
</evidence>
<dbReference type="GO" id="GO:0003723">
    <property type="term" value="F:RNA binding"/>
    <property type="evidence" value="ECO:0007669"/>
    <property type="project" value="UniProtKB-UniRule"/>
</dbReference>
<evidence type="ECO:0000256" key="1">
    <source>
        <dbReference type="PROSITE-ProRule" id="PRU00176"/>
    </source>
</evidence>
<evidence type="ECO:0000259" key="3">
    <source>
        <dbReference type="PROSITE" id="PS50102"/>
    </source>
</evidence>
<feature type="compositionally biased region" description="Low complexity" evidence="2">
    <location>
        <begin position="185"/>
        <end position="196"/>
    </location>
</feature>
<dbReference type="EMBL" id="KV453912">
    <property type="protein sequence ID" value="ODV79260.1"/>
    <property type="molecule type" value="Genomic_DNA"/>
</dbReference>
<feature type="region of interest" description="Disordered" evidence="2">
    <location>
        <begin position="506"/>
        <end position="525"/>
    </location>
</feature>
<gene>
    <name evidence="4" type="ORF">CANTADRAFT_52040</name>
</gene>
<dbReference type="Gene3D" id="3.30.70.330">
    <property type="match status" value="1"/>
</dbReference>